<keyword evidence="2" id="KW-0813">Transport</keyword>
<evidence type="ECO:0000313" key="7">
    <source>
        <dbReference type="EMBL" id="KRM76322.1"/>
    </source>
</evidence>
<evidence type="ECO:0000256" key="4">
    <source>
        <dbReference type="ARBA" id="ARBA00022989"/>
    </source>
</evidence>
<accession>A0A0R2BCU4</accession>
<dbReference type="GO" id="GO:0022857">
    <property type="term" value="F:transmembrane transporter activity"/>
    <property type="evidence" value="ECO:0007669"/>
    <property type="project" value="InterPro"/>
</dbReference>
<feature type="transmembrane region" description="Helical" evidence="6">
    <location>
        <begin position="121"/>
        <end position="140"/>
    </location>
</feature>
<evidence type="ECO:0000256" key="2">
    <source>
        <dbReference type="ARBA" id="ARBA00022448"/>
    </source>
</evidence>
<keyword evidence="4 6" id="KW-1133">Transmembrane helix</keyword>
<dbReference type="EMBL" id="AYYR01000030">
    <property type="protein sequence ID" value="KRM76322.1"/>
    <property type="molecule type" value="Genomic_DNA"/>
</dbReference>
<gene>
    <name evidence="7" type="ORF">FC82_GL001681</name>
</gene>
<dbReference type="Pfam" id="PF13520">
    <property type="entry name" value="AA_permease_2"/>
    <property type="match status" value="1"/>
</dbReference>
<feature type="transmembrane region" description="Helical" evidence="6">
    <location>
        <begin position="146"/>
        <end position="166"/>
    </location>
</feature>
<feature type="transmembrane region" description="Helical" evidence="6">
    <location>
        <begin position="447"/>
        <end position="468"/>
    </location>
</feature>
<dbReference type="GO" id="GO:0016020">
    <property type="term" value="C:membrane"/>
    <property type="evidence" value="ECO:0007669"/>
    <property type="project" value="UniProtKB-SubCell"/>
</dbReference>
<feature type="transmembrane region" description="Helical" evidence="6">
    <location>
        <begin position="309"/>
        <end position="327"/>
    </location>
</feature>
<dbReference type="AlphaFoldDB" id="A0A0R2BCU4"/>
<feature type="transmembrane region" description="Helical" evidence="6">
    <location>
        <begin position="58"/>
        <end position="80"/>
    </location>
</feature>
<keyword evidence="5 6" id="KW-0472">Membrane</keyword>
<comment type="subcellular location">
    <subcellularLocation>
        <location evidence="1">Membrane</location>
        <topology evidence="1">Multi-pass membrane protein</topology>
    </subcellularLocation>
</comment>
<dbReference type="PANTHER" id="PTHR45649">
    <property type="entry name" value="AMINO-ACID PERMEASE BAT1"/>
    <property type="match status" value="1"/>
</dbReference>
<feature type="transmembrane region" description="Helical" evidence="6">
    <location>
        <begin position="92"/>
        <end position="109"/>
    </location>
</feature>
<feature type="transmembrane region" description="Helical" evidence="6">
    <location>
        <begin position="402"/>
        <end position="426"/>
    </location>
</feature>
<feature type="transmembrane region" description="Helical" evidence="6">
    <location>
        <begin position="379"/>
        <end position="396"/>
    </location>
</feature>
<dbReference type="Gene3D" id="1.20.1740.10">
    <property type="entry name" value="Amino acid/polyamine transporter I"/>
    <property type="match status" value="1"/>
</dbReference>
<proteinExistence type="predicted"/>
<dbReference type="InterPro" id="IPR002293">
    <property type="entry name" value="AA/rel_permease1"/>
</dbReference>
<organism evidence="7 8">
    <name type="scientific">Secundilactobacillus collinoides DSM 20515 = JCM 1123</name>
    <dbReference type="NCBI Taxonomy" id="1423733"/>
    <lineage>
        <taxon>Bacteria</taxon>
        <taxon>Bacillati</taxon>
        <taxon>Bacillota</taxon>
        <taxon>Bacilli</taxon>
        <taxon>Lactobacillales</taxon>
        <taxon>Lactobacillaceae</taxon>
        <taxon>Secundilactobacillus</taxon>
    </lineage>
</organism>
<dbReference type="RefSeq" id="WP_056996521.1">
    <property type="nucleotide sequence ID" value="NZ_AYYR01000030.1"/>
</dbReference>
<protein>
    <submittedName>
        <fullName evidence="7">Amino acid transporter</fullName>
    </submittedName>
</protein>
<feature type="transmembrane region" description="Helical" evidence="6">
    <location>
        <begin position="333"/>
        <end position="358"/>
    </location>
</feature>
<dbReference type="PANTHER" id="PTHR45649:SF26">
    <property type="entry name" value="OS04G0435100 PROTEIN"/>
    <property type="match status" value="1"/>
</dbReference>
<feature type="transmembrane region" description="Helical" evidence="6">
    <location>
        <begin position="6"/>
        <end position="24"/>
    </location>
</feature>
<keyword evidence="3 6" id="KW-0812">Transmembrane</keyword>
<feature type="transmembrane region" description="Helical" evidence="6">
    <location>
        <begin position="204"/>
        <end position="221"/>
    </location>
</feature>
<comment type="caution">
    <text evidence="7">The sequence shown here is derived from an EMBL/GenBank/DDBJ whole genome shotgun (WGS) entry which is preliminary data.</text>
</comment>
<feature type="transmembrane region" description="Helical" evidence="6">
    <location>
        <begin position="173"/>
        <end position="192"/>
    </location>
</feature>
<evidence type="ECO:0000256" key="5">
    <source>
        <dbReference type="ARBA" id="ARBA00023136"/>
    </source>
</evidence>
<evidence type="ECO:0000256" key="1">
    <source>
        <dbReference type="ARBA" id="ARBA00004141"/>
    </source>
</evidence>
<name>A0A0R2BCU4_SECCO</name>
<evidence type="ECO:0000313" key="8">
    <source>
        <dbReference type="Proteomes" id="UP000051845"/>
    </source>
</evidence>
<sequence>MVYLGIMILLLTVIMMVFIIVHASQSVRNWKTAQAGEATPAGKSFGYKQELIRDMGGFSNFSVSFSIISILTGAVSYYGYGFNQGGPAIMGIGWPLVTFFVLFVAAAMAELTSAIPTSGAIYHWASILGGPTWGWFTGWLNIVGQVTIVAGIDYGCATFASNLIFASPNKFQFLLTYAAILASHALLNHFGINVVSKLNSISTIYHVVGVFLIIGVLFIAGPTHHVTYLFTTFSTATSSNMPYWGAFLIGLLQAQWTLTGYDASAHTSEETLNPRVQAPWGVFLSVAISGIFGFALLALVTLSIKNPSAVAVAGNNAFIVAIQQAVGSRFGGVLLWLVTIAMWFCGCSSITSSSRMVYAFSRDNGLPLSKYWKRVSKKFHTPAVAIWLIAFIAFLSGISDGIYAVIGTMSVIGLYSSYCIPIALKLRAQFRGIWTSKEDGPWHLGKWSIPVGTVACLWIGFLIILMVVSPTNVQLTSHLVLHYATGKIIFVVLALLVIDYLTNARKTFTGPLLGSYEKFSHQLTNSQPASPLSQQLNASQFQLKGDLTNQQHHQN</sequence>
<feature type="transmembrane region" description="Helical" evidence="6">
    <location>
        <begin position="241"/>
        <end position="258"/>
    </location>
</feature>
<evidence type="ECO:0000256" key="6">
    <source>
        <dbReference type="SAM" id="Phobius"/>
    </source>
</evidence>
<feature type="transmembrane region" description="Helical" evidence="6">
    <location>
        <begin position="480"/>
        <end position="501"/>
    </location>
</feature>
<dbReference type="PATRIC" id="fig|1423733.4.peg.1770"/>
<dbReference type="PIRSF" id="PIRSF006060">
    <property type="entry name" value="AA_transporter"/>
    <property type="match status" value="1"/>
</dbReference>
<evidence type="ECO:0000256" key="3">
    <source>
        <dbReference type="ARBA" id="ARBA00022692"/>
    </source>
</evidence>
<feature type="transmembrane region" description="Helical" evidence="6">
    <location>
        <begin position="278"/>
        <end position="302"/>
    </location>
</feature>
<reference evidence="7 8" key="1">
    <citation type="journal article" date="2015" name="Genome Announc.">
        <title>Expanding the biotechnology potential of lactobacilli through comparative genomics of 213 strains and associated genera.</title>
        <authorList>
            <person name="Sun Z."/>
            <person name="Harris H.M."/>
            <person name="McCann A."/>
            <person name="Guo C."/>
            <person name="Argimon S."/>
            <person name="Zhang W."/>
            <person name="Yang X."/>
            <person name="Jeffery I.B."/>
            <person name="Cooney J.C."/>
            <person name="Kagawa T.F."/>
            <person name="Liu W."/>
            <person name="Song Y."/>
            <person name="Salvetti E."/>
            <person name="Wrobel A."/>
            <person name="Rasinkangas P."/>
            <person name="Parkhill J."/>
            <person name="Rea M.C."/>
            <person name="O'Sullivan O."/>
            <person name="Ritari J."/>
            <person name="Douillard F.P."/>
            <person name="Paul Ross R."/>
            <person name="Yang R."/>
            <person name="Briner A.E."/>
            <person name="Felis G.E."/>
            <person name="de Vos W.M."/>
            <person name="Barrangou R."/>
            <person name="Klaenhammer T.R."/>
            <person name="Caufield P.W."/>
            <person name="Cui Y."/>
            <person name="Zhang H."/>
            <person name="O'Toole P.W."/>
        </authorList>
    </citation>
    <scope>NUCLEOTIDE SEQUENCE [LARGE SCALE GENOMIC DNA]</scope>
    <source>
        <strain evidence="7 8">DSM 20515</strain>
    </source>
</reference>
<dbReference type="Proteomes" id="UP000051845">
    <property type="component" value="Unassembled WGS sequence"/>
</dbReference>